<keyword evidence="3" id="KW-1185">Reference proteome</keyword>
<gene>
    <name evidence="2" type="ORF">NLU13_0343</name>
</gene>
<accession>A0AA39GNW0</accession>
<feature type="compositionally biased region" description="Basic and acidic residues" evidence="1">
    <location>
        <begin position="217"/>
        <end position="238"/>
    </location>
</feature>
<feature type="region of interest" description="Disordered" evidence="1">
    <location>
        <begin position="1"/>
        <end position="50"/>
    </location>
</feature>
<protein>
    <submittedName>
        <fullName evidence="2">Uncharacterized protein</fullName>
    </submittedName>
</protein>
<dbReference type="AlphaFoldDB" id="A0AA39GNW0"/>
<comment type="caution">
    <text evidence="2">The sequence shown here is derived from an EMBL/GenBank/DDBJ whole genome shotgun (WGS) entry which is preliminary data.</text>
</comment>
<evidence type="ECO:0000313" key="3">
    <source>
        <dbReference type="Proteomes" id="UP001175261"/>
    </source>
</evidence>
<dbReference type="Proteomes" id="UP001175261">
    <property type="component" value="Unassembled WGS sequence"/>
</dbReference>
<feature type="region of interest" description="Disordered" evidence="1">
    <location>
        <begin position="90"/>
        <end position="112"/>
    </location>
</feature>
<evidence type="ECO:0000256" key="1">
    <source>
        <dbReference type="SAM" id="MobiDB-lite"/>
    </source>
</evidence>
<feature type="compositionally biased region" description="Low complexity" evidence="1">
    <location>
        <begin position="8"/>
        <end position="38"/>
    </location>
</feature>
<reference evidence="2" key="1">
    <citation type="submission" date="2022-10" db="EMBL/GenBank/DDBJ databases">
        <title>Determination and structural analysis of whole genome sequence of Sarocladium strictum F4-1.</title>
        <authorList>
            <person name="Hu L."/>
            <person name="Jiang Y."/>
        </authorList>
    </citation>
    <scope>NUCLEOTIDE SEQUENCE</scope>
    <source>
        <strain evidence="2">F4-1</strain>
    </source>
</reference>
<feature type="compositionally biased region" description="Acidic residues" evidence="1">
    <location>
        <begin position="262"/>
        <end position="282"/>
    </location>
</feature>
<feature type="region of interest" description="Disordered" evidence="1">
    <location>
        <begin position="149"/>
        <end position="333"/>
    </location>
</feature>
<evidence type="ECO:0000313" key="2">
    <source>
        <dbReference type="EMBL" id="KAK0390840.1"/>
    </source>
</evidence>
<organism evidence="2 3">
    <name type="scientific">Sarocladium strictum</name>
    <name type="common">Black bundle disease fungus</name>
    <name type="synonym">Acremonium strictum</name>
    <dbReference type="NCBI Taxonomy" id="5046"/>
    <lineage>
        <taxon>Eukaryota</taxon>
        <taxon>Fungi</taxon>
        <taxon>Dikarya</taxon>
        <taxon>Ascomycota</taxon>
        <taxon>Pezizomycotina</taxon>
        <taxon>Sordariomycetes</taxon>
        <taxon>Hypocreomycetidae</taxon>
        <taxon>Hypocreales</taxon>
        <taxon>Sarocladiaceae</taxon>
        <taxon>Sarocladium</taxon>
    </lineage>
</organism>
<dbReference type="EMBL" id="JAPDFR010000001">
    <property type="protein sequence ID" value="KAK0390840.1"/>
    <property type="molecule type" value="Genomic_DNA"/>
</dbReference>
<sequence>MSHQGYSPYQHYVPPAQPQYAQEQQQQQFDGDGYQQQYASYNARPPMAASHATTGASYTTVSSLGTGTSPGVVNYHVSGMGVNHAAGASAYGQSMPEHGTHNLPELGVQEHRPTVRSDTVPVFEMSAEPAQHAPERPAQQENIRRNDTAGQTPVQANPWPFYLDVSPTEAKKSDRVAEKESEDKSKQEEKEPLQAFPWPYHGPPTEEDEPQATVHPPKKDTSTREKSTGSEAAKDTSGDRPLPLLKDNHLDKPLPPTGNDESVLDDILADMDAQDEDDELEEAPVVMEAAEAQRPAKDPTLRPPPLNLSRPQPGDATKPKVGSGAVSPGGRTC</sequence>
<name>A0AA39GNW0_SARSR</name>
<feature type="compositionally biased region" description="Low complexity" evidence="1">
    <location>
        <begin position="283"/>
        <end position="292"/>
    </location>
</feature>
<proteinExistence type="predicted"/>
<feature type="compositionally biased region" description="Basic and acidic residues" evidence="1">
    <location>
        <begin position="169"/>
        <end position="192"/>
    </location>
</feature>